<dbReference type="EMBL" id="FNFY01000035">
    <property type="protein sequence ID" value="SDL26466.1"/>
    <property type="molecule type" value="Genomic_DNA"/>
</dbReference>
<reference evidence="2" key="1">
    <citation type="submission" date="2016-10" db="EMBL/GenBank/DDBJ databases">
        <authorList>
            <person name="Varghese N."/>
            <person name="Submissions S."/>
        </authorList>
    </citation>
    <scope>NUCLEOTIDE SEQUENCE [LARGE SCALE GENOMIC DNA]</scope>
    <source>
        <strain evidence="2">CGMCC 1.8895</strain>
    </source>
</reference>
<protein>
    <submittedName>
        <fullName evidence="1">Uncharacterized protein</fullName>
    </submittedName>
</protein>
<name>A0A1G9IN70_9BACL</name>
<keyword evidence="2" id="KW-1185">Reference proteome</keyword>
<organism evidence="1 2">
    <name type="scientific">Lacicoccus qingdaonensis</name>
    <dbReference type="NCBI Taxonomy" id="576118"/>
    <lineage>
        <taxon>Bacteria</taxon>
        <taxon>Bacillati</taxon>
        <taxon>Bacillota</taxon>
        <taxon>Bacilli</taxon>
        <taxon>Bacillales</taxon>
        <taxon>Salinicoccaceae</taxon>
        <taxon>Lacicoccus</taxon>
    </lineage>
</organism>
<sequence>MKVNMESEQAAYQAKETEPLKLKEVYFKVKPEVNERKRLFRKPLYELTIVAEADGQVYEFAGYDVDNALISTLENNPSRFLVGDGPPFLCGTDWPDSGVSEVIKDHNVPLDALLITDGRTVLAVIYNNEIPAFIGWLKQLIK</sequence>
<dbReference type="AlphaFoldDB" id="A0A1G9IN70"/>
<evidence type="ECO:0000313" key="2">
    <source>
        <dbReference type="Proteomes" id="UP000199008"/>
    </source>
</evidence>
<dbReference type="STRING" id="576118.SAMN05216216_13519"/>
<proteinExistence type="predicted"/>
<gene>
    <name evidence="1" type="ORF">SAMN05216216_13519</name>
</gene>
<dbReference type="Proteomes" id="UP000199008">
    <property type="component" value="Unassembled WGS sequence"/>
</dbReference>
<evidence type="ECO:0000313" key="1">
    <source>
        <dbReference type="EMBL" id="SDL26466.1"/>
    </source>
</evidence>
<dbReference type="OrthoDB" id="2417941at2"/>
<accession>A0A1G9IN70</accession>
<dbReference type="RefSeq" id="WP_092988029.1">
    <property type="nucleotide sequence ID" value="NZ_FNFY01000035.1"/>
</dbReference>